<reference evidence="3 4" key="1">
    <citation type="submission" date="2019-03" db="EMBL/GenBank/DDBJ databases">
        <title>Draft genome sequences of novel Actinobacteria.</title>
        <authorList>
            <person name="Sahin N."/>
            <person name="Ay H."/>
            <person name="Saygin H."/>
        </authorList>
    </citation>
    <scope>NUCLEOTIDE SEQUENCE [LARGE SCALE GENOMIC DNA]</scope>
    <source>
        <strain evidence="3 4">DSM 45941</strain>
    </source>
</reference>
<evidence type="ECO:0000256" key="2">
    <source>
        <dbReference type="SAM" id="Phobius"/>
    </source>
</evidence>
<feature type="transmembrane region" description="Helical" evidence="2">
    <location>
        <begin position="51"/>
        <end position="70"/>
    </location>
</feature>
<feature type="region of interest" description="Disordered" evidence="1">
    <location>
        <begin position="1"/>
        <end position="25"/>
    </location>
</feature>
<evidence type="ECO:0000256" key="1">
    <source>
        <dbReference type="SAM" id="MobiDB-lite"/>
    </source>
</evidence>
<sequence length="218" mass="22487">MAPPPFSMYSPKTPEGGGGPSVAPVFGAGPADDPGYLASLRGGTELGRLRLMMLALLAAPVLILAIMPLIVEGGGGEAPAWLYPPLAAAALLALLAGPRAPRPMEPRDEREAAALAALMMFRQAVLLRFALAEGVILLGLPLAMVGHSELVFVAGFVLGYPLLVWLALPTRGGVERMRRRMESAGAESHLWAVLLAAPMAAGAAPSARETPPEDGDGG</sequence>
<protein>
    <submittedName>
        <fullName evidence="3">Uncharacterized protein</fullName>
    </submittedName>
</protein>
<dbReference type="AlphaFoldDB" id="A0A4R4ZUY4"/>
<gene>
    <name evidence="3" type="ORF">E1293_43550</name>
</gene>
<comment type="caution">
    <text evidence="3">The sequence shown here is derived from an EMBL/GenBank/DDBJ whole genome shotgun (WGS) entry which is preliminary data.</text>
</comment>
<keyword evidence="2" id="KW-1133">Transmembrane helix</keyword>
<keyword evidence="2" id="KW-0812">Transmembrane</keyword>
<keyword evidence="4" id="KW-1185">Reference proteome</keyword>
<name>A0A4R4ZUY4_9ACTN</name>
<feature type="transmembrane region" description="Helical" evidence="2">
    <location>
        <begin position="82"/>
        <end position="100"/>
    </location>
</feature>
<evidence type="ECO:0000313" key="4">
    <source>
        <dbReference type="Proteomes" id="UP000295578"/>
    </source>
</evidence>
<evidence type="ECO:0000313" key="3">
    <source>
        <dbReference type="EMBL" id="TDD62978.1"/>
    </source>
</evidence>
<organism evidence="3 4">
    <name type="scientific">Actinomadura darangshiensis</name>
    <dbReference type="NCBI Taxonomy" id="705336"/>
    <lineage>
        <taxon>Bacteria</taxon>
        <taxon>Bacillati</taxon>
        <taxon>Actinomycetota</taxon>
        <taxon>Actinomycetes</taxon>
        <taxon>Streptosporangiales</taxon>
        <taxon>Thermomonosporaceae</taxon>
        <taxon>Actinomadura</taxon>
    </lineage>
</organism>
<accession>A0A4R4ZUY4</accession>
<proteinExistence type="predicted"/>
<keyword evidence="2" id="KW-0472">Membrane</keyword>
<dbReference type="EMBL" id="SMKY01000427">
    <property type="protein sequence ID" value="TDD62978.1"/>
    <property type="molecule type" value="Genomic_DNA"/>
</dbReference>
<dbReference type="Proteomes" id="UP000295578">
    <property type="component" value="Unassembled WGS sequence"/>
</dbReference>
<dbReference type="OrthoDB" id="3470999at2"/>
<dbReference type="RefSeq" id="WP_132205480.1">
    <property type="nucleotide sequence ID" value="NZ_SMKY01000427.1"/>
</dbReference>
<feature type="transmembrane region" description="Helical" evidence="2">
    <location>
        <begin position="125"/>
        <end position="144"/>
    </location>
</feature>
<feature type="transmembrane region" description="Helical" evidence="2">
    <location>
        <begin position="150"/>
        <end position="168"/>
    </location>
</feature>